<accession>A0A5K1ICC2</accession>
<dbReference type="RefSeq" id="WP_151445209.1">
    <property type="nucleotide sequence ID" value="NZ_CABVOU010000047.1"/>
</dbReference>
<evidence type="ECO:0000313" key="4">
    <source>
        <dbReference type="Proteomes" id="UP000326725"/>
    </source>
</evidence>
<keyword evidence="4" id="KW-1185">Reference proteome</keyword>
<evidence type="ECO:0000259" key="2">
    <source>
        <dbReference type="Pfam" id="PF20172"/>
    </source>
</evidence>
<reference evidence="3 4" key="1">
    <citation type="submission" date="2019-09" db="EMBL/GenBank/DDBJ databases">
        <authorList>
            <person name="Criscuolo A."/>
        </authorList>
    </citation>
    <scope>NUCLEOTIDE SEQUENCE [LARGE SCALE GENOMIC DNA]</scope>
    <source>
        <strain evidence="4">3(2)</strain>
    </source>
</reference>
<dbReference type="Proteomes" id="UP000326725">
    <property type="component" value="Unassembled WGS sequence"/>
</dbReference>
<dbReference type="AlphaFoldDB" id="A0A5K1ICC2"/>
<evidence type="ECO:0000256" key="1">
    <source>
        <dbReference type="SAM" id="MobiDB-lite"/>
    </source>
</evidence>
<dbReference type="EMBL" id="CABVOU010000047">
    <property type="protein sequence ID" value="VVZ97399.1"/>
    <property type="molecule type" value="Genomic_DNA"/>
</dbReference>
<proteinExistence type="predicted"/>
<dbReference type="Pfam" id="PF20172">
    <property type="entry name" value="DUF6538"/>
    <property type="match status" value="1"/>
</dbReference>
<protein>
    <recommendedName>
        <fullName evidence="2">DUF6538 domain-containing protein</fullName>
    </recommendedName>
</protein>
<organism evidence="3 4">
    <name type="scientific">Halomonas lysinitropha</name>
    <dbReference type="NCBI Taxonomy" id="2607506"/>
    <lineage>
        <taxon>Bacteria</taxon>
        <taxon>Pseudomonadati</taxon>
        <taxon>Pseudomonadota</taxon>
        <taxon>Gammaproteobacteria</taxon>
        <taxon>Oceanospirillales</taxon>
        <taxon>Halomonadaceae</taxon>
        <taxon>Halomonas</taxon>
    </lineage>
</organism>
<feature type="domain" description="DUF6538" evidence="2">
    <location>
        <begin position="11"/>
        <end position="68"/>
    </location>
</feature>
<sequence length="237" mass="26997">MAYGSYLTRSRHQTTFYARIVIPHDLRQQLGGKREVRQSLRTACKVTAKRRAMQTWLAFQEFFDALRNDQSVDDLQTAHEGLAALNELLRTKNSRSNTPAASSSQKTSDHPKEPFRAMPFAQVTAAPADMPEGGLVLRYLAGTYRGQRFKADYGCPEINQAAVSRFFDDIDRRFGPPVAEQSAVPTVSISATTPIRKSFAEAANDYLEQYRRDREYDNTLRSSTYDKESRDVTFWKH</sequence>
<dbReference type="InterPro" id="IPR046668">
    <property type="entry name" value="DUF6538"/>
</dbReference>
<evidence type="ECO:0000313" key="3">
    <source>
        <dbReference type="EMBL" id="VVZ97399.1"/>
    </source>
</evidence>
<feature type="compositionally biased region" description="Polar residues" evidence="1">
    <location>
        <begin position="94"/>
        <end position="106"/>
    </location>
</feature>
<feature type="region of interest" description="Disordered" evidence="1">
    <location>
        <begin position="90"/>
        <end position="113"/>
    </location>
</feature>
<name>A0A5K1ICC2_9GAMM</name>
<gene>
    <name evidence="3" type="ORF">HALO32_03518</name>
</gene>